<dbReference type="Proteomes" id="UP000199103">
    <property type="component" value="Chromosome I"/>
</dbReference>
<dbReference type="OrthoDB" id="4414717at2"/>
<protein>
    <submittedName>
        <fullName evidence="2">Uncharacterized protein</fullName>
    </submittedName>
</protein>
<dbReference type="AlphaFoldDB" id="A0A1H1QIZ2"/>
<dbReference type="Gene3D" id="2.50.20.20">
    <property type="match status" value="1"/>
</dbReference>
<evidence type="ECO:0000313" key="2">
    <source>
        <dbReference type="EMBL" id="SDS23346.1"/>
    </source>
</evidence>
<name>A0A1H1QIZ2_9ACTN</name>
<keyword evidence="3" id="KW-1185">Reference proteome</keyword>
<evidence type="ECO:0000313" key="3">
    <source>
        <dbReference type="Proteomes" id="UP000199103"/>
    </source>
</evidence>
<evidence type="ECO:0000256" key="1">
    <source>
        <dbReference type="SAM" id="MobiDB-lite"/>
    </source>
</evidence>
<organism evidence="2 3">
    <name type="scientific">Microlunatus soli</name>
    <dbReference type="NCBI Taxonomy" id="630515"/>
    <lineage>
        <taxon>Bacteria</taxon>
        <taxon>Bacillati</taxon>
        <taxon>Actinomycetota</taxon>
        <taxon>Actinomycetes</taxon>
        <taxon>Propionibacteriales</taxon>
        <taxon>Propionibacteriaceae</taxon>
        <taxon>Microlunatus</taxon>
    </lineage>
</organism>
<feature type="compositionally biased region" description="Basic and acidic residues" evidence="1">
    <location>
        <begin position="238"/>
        <end position="248"/>
    </location>
</feature>
<reference evidence="2 3" key="1">
    <citation type="submission" date="2016-10" db="EMBL/GenBank/DDBJ databases">
        <authorList>
            <person name="de Groot N.N."/>
        </authorList>
    </citation>
    <scope>NUCLEOTIDE SEQUENCE [LARGE SCALE GENOMIC DNA]</scope>
    <source>
        <strain evidence="2 3">DSM 21800</strain>
    </source>
</reference>
<gene>
    <name evidence="2" type="ORF">SAMN04489812_1285</name>
</gene>
<dbReference type="RefSeq" id="WP_157683248.1">
    <property type="nucleotide sequence ID" value="NZ_LT629772.1"/>
</dbReference>
<sequence length="265" mass="29739">MTDGVSEIRAAYDKTVAAATARIKYATEMTWRMPRLPEPKQRSAVRQAMINIAKSAGKTVGKGAWRLATRKHDFRHQEADGFIDCAGRRWMLDYGSYARLHIDDQEWSGRSGRPLTTLPADPPRTTSPLWLIDLVRGVDAADDHGSTDIDGQQWHRFDVTADLSRAAATQSAAMPSPARDRYEQLLALPFQLWIGDGYLRRIRFAADNSVTEITLSDFGAQLDDLDWSRLPTFRSPDEAAAVRELHEADDGEQPDQQSEPAERET</sequence>
<dbReference type="EMBL" id="LT629772">
    <property type="protein sequence ID" value="SDS23346.1"/>
    <property type="molecule type" value="Genomic_DNA"/>
</dbReference>
<dbReference type="STRING" id="630515.SAMN04489812_1285"/>
<feature type="region of interest" description="Disordered" evidence="1">
    <location>
        <begin position="238"/>
        <end position="265"/>
    </location>
</feature>
<accession>A0A1H1QIZ2</accession>
<proteinExistence type="predicted"/>